<evidence type="ECO:0000256" key="18">
    <source>
        <dbReference type="ARBA" id="ARBA00023170"/>
    </source>
</evidence>
<evidence type="ECO:0000256" key="5">
    <source>
        <dbReference type="ARBA" id="ARBA00022475"/>
    </source>
</evidence>
<dbReference type="InterPro" id="IPR051716">
    <property type="entry name" value="Plant_RL_S/T_kinase"/>
</dbReference>
<dbReference type="SUPFAM" id="SSF52058">
    <property type="entry name" value="L domain-like"/>
    <property type="match status" value="1"/>
</dbReference>
<dbReference type="Pfam" id="PF08263">
    <property type="entry name" value="LRRNT_2"/>
    <property type="match status" value="1"/>
</dbReference>
<comment type="similarity">
    <text evidence="3">Belongs to the protein kinase superfamily. Ser/Thr protein kinase family.</text>
</comment>
<proteinExistence type="inferred from homology"/>
<evidence type="ECO:0000256" key="10">
    <source>
        <dbReference type="ARBA" id="ARBA00022692"/>
    </source>
</evidence>
<dbReference type="Gene3D" id="3.80.10.10">
    <property type="entry name" value="Ribonuclease Inhibitor"/>
    <property type="match status" value="4"/>
</dbReference>
<evidence type="ECO:0000256" key="17">
    <source>
        <dbReference type="ARBA" id="ARBA00023136"/>
    </source>
</evidence>
<gene>
    <name evidence="25" type="ORF">KP509_06G024400</name>
</gene>
<evidence type="ECO:0000256" key="12">
    <source>
        <dbReference type="ARBA" id="ARBA00022737"/>
    </source>
</evidence>
<dbReference type="InterPro" id="IPR003591">
    <property type="entry name" value="Leu-rich_rpt_typical-subtyp"/>
</dbReference>
<name>A0A8T2UL94_CERRI</name>
<keyword evidence="15" id="KW-0067">ATP-binding</keyword>
<keyword evidence="9" id="KW-0808">Transferase</keyword>
<dbReference type="Gene3D" id="3.30.200.20">
    <property type="entry name" value="Phosphorylase Kinase, domain 1"/>
    <property type="match status" value="1"/>
</dbReference>
<evidence type="ECO:0000256" key="1">
    <source>
        <dbReference type="ARBA" id="ARBA00004236"/>
    </source>
</evidence>
<keyword evidence="7" id="KW-0597">Phosphoprotein</keyword>
<keyword evidence="19" id="KW-0325">Glycoprotein</keyword>
<dbReference type="GO" id="GO:0004674">
    <property type="term" value="F:protein serine/threonine kinase activity"/>
    <property type="evidence" value="ECO:0007669"/>
    <property type="project" value="UniProtKB-KW"/>
</dbReference>
<dbReference type="PROSITE" id="PS50011">
    <property type="entry name" value="PROTEIN_KINASE_DOM"/>
    <property type="match status" value="1"/>
</dbReference>
<dbReference type="PROSITE" id="PS51450">
    <property type="entry name" value="LRR"/>
    <property type="match status" value="2"/>
</dbReference>
<keyword evidence="13" id="KW-0547">Nucleotide-binding</keyword>
<dbReference type="Pfam" id="PF13855">
    <property type="entry name" value="LRR_8"/>
    <property type="match status" value="2"/>
</dbReference>
<dbReference type="FunFam" id="3.80.10.10:FF:000095">
    <property type="entry name" value="LRR receptor-like serine/threonine-protein kinase GSO1"/>
    <property type="match status" value="2"/>
</dbReference>
<comment type="caution">
    <text evidence="25">The sequence shown here is derived from an EMBL/GenBank/DDBJ whole genome shotgun (WGS) entry which is preliminary data.</text>
</comment>
<keyword evidence="5" id="KW-1003">Cell membrane</keyword>
<protein>
    <recommendedName>
        <fullName evidence="4">non-specific serine/threonine protein kinase</fullName>
        <ecNumber evidence="4">2.7.11.1</ecNumber>
    </recommendedName>
</protein>
<evidence type="ECO:0000256" key="14">
    <source>
        <dbReference type="ARBA" id="ARBA00022777"/>
    </source>
</evidence>
<dbReference type="GO" id="GO:0005886">
    <property type="term" value="C:plasma membrane"/>
    <property type="evidence" value="ECO:0007669"/>
    <property type="project" value="UniProtKB-SubCell"/>
</dbReference>
<keyword evidence="8" id="KW-0433">Leucine-rich repeat</keyword>
<feature type="chain" id="PRO_5035894730" description="non-specific serine/threonine protein kinase" evidence="23">
    <location>
        <begin position="27"/>
        <end position="1076"/>
    </location>
</feature>
<dbReference type="OrthoDB" id="676979at2759"/>
<dbReference type="GO" id="GO:0005524">
    <property type="term" value="F:ATP binding"/>
    <property type="evidence" value="ECO:0007669"/>
    <property type="project" value="UniProtKB-KW"/>
</dbReference>
<evidence type="ECO:0000256" key="19">
    <source>
        <dbReference type="ARBA" id="ARBA00023180"/>
    </source>
</evidence>
<comment type="catalytic activity">
    <reaction evidence="20">
        <text>L-threonyl-[protein] + ATP = O-phospho-L-threonyl-[protein] + ADP + H(+)</text>
        <dbReference type="Rhea" id="RHEA:46608"/>
        <dbReference type="Rhea" id="RHEA-COMP:11060"/>
        <dbReference type="Rhea" id="RHEA-COMP:11605"/>
        <dbReference type="ChEBI" id="CHEBI:15378"/>
        <dbReference type="ChEBI" id="CHEBI:30013"/>
        <dbReference type="ChEBI" id="CHEBI:30616"/>
        <dbReference type="ChEBI" id="CHEBI:61977"/>
        <dbReference type="ChEBI" id="CHEBI:456216"/>
        <dbReference type="EC" id="2.7.11.1"/>
    </reaction>
</comment>
<dbReference type="OMA" id="HHRACEI"/>
<comment type="subcellular location">
    <subcellularLocation>
        <location evidence="1">Cell membrane</location>
    </subcellularLocation>
    <subcellularLocation>
        <location evidence="2">Membrane</location>
        <topology evidence="2">Single-pass type I membrane protein</topology>
    </subcellularLocation>
</comment>
<evidence type="ECO:0000256" key="21">
    <source>
        <dbReference type="ARBA" id="ARBA00048679"/>
    </source>
</evidence>
<feature type="transmembrane region" description="Helical" evidence="22">
    <location>
        <begin position="706"/>
        <end position="724"/>
    </location>
</feature>
<keyword evidence="14" id="KW-0418">Kinase</keyword>
<organism evidence="25 26">
    <name type="scientific">Ceratopteris richardii</name>
    <name type="common">Triangle waterfern</name>
    <dbReference type="NCBI Taxonomy" id="49495"/>
    <lineage>
        <taxon>Eukaryota</taxon>
        <taxon>Viridiplantae</taxon>
        <taxon>Streptophyta</taxon>
        <taxon>Embryophyta</taxon>
        <taxon>Tracheophyta</taxon>
        <taxon>Polypodiopsida</taxon>
        <taxon>Polypodiidae</taxon>
        <taxon>Polypodiales</taxon>
        <taxon>Pteridineae</taxon>
        <taxon>Pteridaceae</taxon>
        <taxon>Parkerioideae</taxon>
        <taxon>Ceratopteris</taxon>
    </lineage>
</organism>
<accession>A0A8T2UL94</accession>
<evidence type="ECO:0000256" key="9">
    <source>
        <dbReference type="ARBA" id="ARBA00022679"/>
    </source>
</evidence>
<dbReference type="FunFam" id="1.10.510.10:FF:000388">
    <property type="entry name" value="Leucine-rich repeat receptor-like tyrosine-protein kinase PXC3"/>
    <property type="match status" value="1"/>
</dbReference>
<evidence type="ECO:0000256" key="22">
    <source>
        <dbReference type="SAM" id="Phobius"/>
    </source>
</evidence>
<dbReference type="SUPFAM" id="SSF56112">
    <property type="entry name" value="Protein kinase-like (PK-like)"/>
    <property type="match status" value="1"/>
</dbReference>
<keyword evidence="11 23" id="KW-0732">Signal</keyword>
<sequence length="1076" mass="118646">MEIKVDCVYILYMLLFLFFPRELCSGFVSSCLRDISVSNLTECALLSIKDSLQDPTGALASWNISSHFCTWHGVLCSKSSQQPQQVKGLLLDSKQLKGTLSPEVANLPCLSYLNISNNAFHGPIPREIGKLASALTYLDLSHNAFNGSVPASLANCTLLTFLDLNTNFLSGSFPDFITNFTQLVYLDLSSNPITGHIPRDIGLLYASLQFLQVWNTLLTGPIPLSLMNCSSLVWLDLSNTLLSGPLPSDWTRLASSLQQLKLDNTDFSGDIPQALGNCTTLTVLGLHNNSFTGQIPPSLGELSLLQELRLFYNQLSGPVPSSLTNCTRLVYLELSANNLTGGIPPDIGRLSRVEWLTFSMNPLLEDSIPHSIHGCTQLRVLSLYQTNLGGFLPASLFNLSKLERLSLQDCGFSGRLPDLIGNLTSLSITLDVSNNNFQGPIPAGLGKLKNLQGLFLQGNNFEGPIPHQLSELHSISEIDVSCRRISGSIPASFSQLGSLNKLYIRNTRISGPIPDIFADLQNLHVLDLSRNMLDGTIPQSLANLDSLDLILDISFNRLTGAIPSSFGNMFKLQEMRLSGNLFSGRIPSAFGDCVGMQVLDLSQNKLEGDIPHALGEMINLLHLDLSNNQLSGSLPSSIGYIRNLAFLNVSYNMLEGVIPENGVYRNSSGFFFVGNAGLCQVSSPTRCRSLSLSIDKRNHSKTRIGVIWFVCLSIIVLLAVSYGLKLYCYRKRKEATEGVVLSLCLLCRCFMRLKKVSIIFEQSEEDRCLYVETGELRAWTLSELKAATGDFHPSNILGSGAVSVCYRGITSEEMRRIGYAVVAVKKLNVKGAHGREAKRSFTNELKTICQIRHRNLVKVIGYCMEKEEAALVMEYMEGGDLDGHLYGRREGKLSWKDRLNLAVDVAQGLLYLHHGTAQPIVHGDLKPKNILLDADGVAKIGDFGISRLLNLDKAKDFTISKFRGTLGYAAPEYAEGWRISTKADVYSFGVFLLELMTEIPPVSSFLQEKNMALRTWVQIYHKANQIRHVLAESLKSVDNHHRACEIISLGLQCSMESAKNRPTMNEVLRTLGNLKN</sequence>
<dbReference type="Pfam" id="PF23598">
    <property type="entry name" value="LRR_14"/>
    <property type="match status" value="1"/>
</dbReference>
<keyword evidence="12" id="KW-0677">Repeat</keyword>
<evidence type="ECO:0000256" key="15">
    <source>
        <dbReference type="ARBA" id="ARBA00022840"/>
    </source>
</evidence>
<evidence type="ECO:0000256" key="11">
    <source>
        <dbReference type="ARBA" id="ARBA00022729"/>
    </source>
</evidence>
<feature type="domain" description="Protein kinase" evidence="24">
    <location>
        <begin position="791"/>
        <end position="1076"/>
    </location>
</feature>
<keyword evidence="26" id="KW-1185">Reference proteome</keyword>
<evidence type="ECO:0000256" key="7">
    <source>
        <dbReference type="ARBA" id="ARBA00022553"/>
    </source>
</evidence>
<feature type="signal peptide" evidence="23">
    <location>
        <begin position="1"/>
        <end position="26"/>
    </location>
</feature>
<dbReference type="InterPro" id="IPR055414">
    <property type="entry name" value="LRR_R13L4/SHOC2-like"/>
</dbReference>
<dbReference type="SMART" id="SM00369">
    <property type="entry name" value="LRR_TYP"/>
    <property type="match status" value="6"/>
</dbReference>
<evidence type="ECO:0000256" key="4">
    <source>
        <dbReference type="ARBA" id="ARBA00012513"/>
    </source>
</evidence>
<dbReference type="SMART" id="SM00220">
    <property type="entry name" value="S_TKc"/>
    <property type="match status" value="1"/>
</dbReference>
<evidence type="ECO:0000313" key="25">
    <source>
        <dbReference type="EMBL" id="KAH7434583.1"/>
    </source>
</evidence>
<dbReference type="InterPro" id="IPR032675">
    <property type="entry name" value="LRR_dom_sf"/>
</dbReference>
<dbReference type="InterPro" id="IPR013210">
    <property type="entry name" value="LRR_N_plant-typ"/>
</dbReference>
<dbReference type="InterPro" id="IPR011009">
    <property type="entry name" value="Kinase-like_dom_sf"/>
</dbReference>
<dbReference type="InterPro" id="IPR008271">
    <property type="entry name" value="Ser/Thr_kinase_AS"/>
</dbReference>
<keyword evidence="17 22" id="KW-0472">Membrane</keyword>
<evidence type="ECO:0000256" key="16">
    <source>
        <dbReference type="ARBA" id="ARBA00022989"/>
    </source>
</evidence>
<dbReference type="Pfam" id="PF07714">
    <property type="entry name" value="PK_Tyr_Ser-Thr"/>
    <property type="match status" value="1"/>
</dbReference>
<evidence type="ECO:0000256" key="8">
    <source>
        <dbReference type="ARBA" id="ARBA00022614"/>
    </source>
</evidence>
<evidence type="ECO:0000256" key="20">
    <source>
        <dbReference type="ARBA" id="ARBA00047899"/>
    </source>
</evidence>
<dbReference type="InterPro" id="IPR001611">
    <property type="entry name" value="Leu-rich_rpt"/>
</dbReference>
<dbReference type="PANTHER" id="PTHR48053">
    <property type="entry name" value="LEUCINE RICH REPEAT FAMILY PROTEIN, EXPRESSED"/>
    <property type="match status" value="1"/>
</dbReference>
<evidence type="ECO:0000313" key="26">
    <source>
        <dbReference type="Proteomes" id="UP000825935"/>
    </source>
</evidence>
<dbReference type="InterPro" id="IPR000719">
    <property type="entry name" value="Prot_kinase_dom"/>
</dbReference>
<dbReference type="SUPFAM" id="SSF52047">
    <property type="entry name" value="RNI-like"/>
    <property type="match status" value="1"/>
</dbReference>
<dbReference type="Gene3D" id="1.10.510.10">
    <property type="entry name" value="Transferase(Phosphotransferase) domain 1"/>
    <property type="match status" value="1"/>
</dbReference>
<keyword evidence="10 22" id="KW-0812">Transmembrane</keyword>
<evidence type="ECO:0000256" key="13">
    <source>
        <dbReference type="ARBA" id="ARBA00022741"/>
    </source>
</evidence>
<evidence type="ECO:0000256" key="23">
    <source>
        <dbReference type="SAM" id="SignalP"/>
    </source>
</evidence>
<dbReference type="Proteomes" id="UP000825935">
    <property type="component" value="Chromosome 6"/>
</dbReference>
<dbReference type="FunFam" id="3.80.10.10:FF:000383">
    <property type="entry name" value="Leucine-rich repeat receptor protein kinase EMS1"/>
    <property type="match status" value="1"/>
</dbReference>
<keyword evidence="18" id="KW-0675">Receptor</keyword>
<keyword evidence="6" id="KW-0723">Serine/threonine-protein kinase</keyword>
<dbReference type="PROSITE" id="PS00108">
    <property type="entry name" value="PROTEIN_KINASE_ST"/>
    <property type="match status" value="1"/>
</dbReference>
<dbReference type="InterPro" id="IPR001245">
    <property type="entry name" value="Ser-Thr/Tyr_kinase_cat_dom"/>
</dbReference>
<evidence type="ECO:0000256" key="3">
    <source>
        <dbReference type="ARBA" id="ARBA00008684"/>
    </source>
</evidence>
<keyword evidence="16 22" id="KW-1133">Transmembrane helix</keyword>
<dbReference type="FunFam" id="3.80.10.10:FF:000041">
    <property type="entry name" value="LRR receptor-like serine/threonine-protein kinase ERECTA"/>
    <property type="match status" value="1"/>
</dbReference>
<evidence type="ECO:0000259" key="24">
    <source>
        <dbReference type="PROSITE" id="PS50011"/>
    </source>
</evidence>
<dbReference type="Pfam" id="PF00560">
    <property type="entry name" value="LRR_1"/>
    <property type="match status" value="5"/>
</dbReference>
<evidence type="ECO:0000256" key="2">
    <source>
        <dbReference type="ARBA" id="ARBA00004479"/>
    </source>
</evidence>
<dbReference type="EMBL" id="CM035411">
    <property type="protein sequence ID" value="KAH7434583.1"/>
    <property type="molecule type" value="Genomic_DNA"/>
</dbReference>
<reference evidence="25" key="1">
    <citation type="submission" date="2021-08" db="EMBL/GenBank/DDBJ databases">
        <title>WGS assembly of Ceratopteris richardii.</title>
        <authorList>
            <person name="Marchant D.B."/>
            <person name="Chen G."/>
            <person name="Jenkins J."/>
            <person name="Shu S."/>
            <person name="Leebens-Mack J."/>
            <person name="Grimwood J."/>
            <person name="Schmutz J."/>
            <person name="Soltis P."/>
            <person name="Soltis D."/>
            <person name="Chen Z.-H."/>
        </authorList>
    </citation>
    <scope>NUCLEOTIDE SEQUENCE</scope>
    <source>
        <strain evidence="25">Whitten #5841</strain>
        <tissue evidence="25">Leaf</tissue>
    </source>
</reference>
<evidence type="ECO:0000256" key="6">
    <source>
        <dbReference type="ARBA" id="ARBA00022527"/>
    </source>
</evidence>
<comment type="catalytic activity">
    <reaction evidence="21">
        <text>L-seryl-[protein] + ATP = O-phospho-L-seryl-[protein] + ADP + H(+)</text>
        <dbReference type="Rhea" id="RHEA:17989"/>
        <dbReference type="Rhea" id="RHEA-COMP:9863"/>
        <dbReference type="Rhea" id="RHEA-COMP:11604"/>
        <dbReference type="ChEBI" id="CHEBI:15378"/>
        <dbReference type="ChEBI" id="CHEBI:29999"/>
        <dbReference type="ChEBI" id="CHEBI:30616"/>
        <dbReference type="ChEBI" id="CHEBI:83421"/>
        <dbReference type="ChEBI" id="CHEBI:456216"/>
        <dbReference type="EC" id="2.7.11.1"/>
    </reaction>
</comment>
<dbReference type="EC" id="2.7.11.1" evidence="4"/>
<dbReference type="PANTHER" id="PTHR48053:SF152">
    <property type="entry name" value="(WILD MALAYSIAN BANANA) HYPOTHETICAL PROTEIN"/>
    <property type="match status" value="1"/>
</dbReference>
<dbReference type="AlphaFoldDB" id="A0A8T2UL94"/>